<reference evidence="2 3" key="1">
    <citation type="submission" date="2018-04" db="EMBL/GenBank/DDBJ databases">
        <title>Genomic Encyclopedia of Archaeal and Bacterial Type Strains, Phase II (KMG-II): from individual species to whole genera.</title>
        <authorList>
            <person name="Goeker M."/>
        </authorList>
    </citation>
    <scope>NUCLEOTIDE SEQUENCE [LARGE SCALE GENOMIC DNA]</scope>
    <source>
        <strain evidence="2 3">DSM 28823</strain>
    </source>
</reference>
<protein>
    <submittedName>
        <fullName evidence="2">Putative outer membrane starch-binding protein</fullName>
    </submittedName>
</protein>
<gene>
    <name evidence="2" type="ORF">C8N47_10397</name>
</gene>
<dbReference type="Gene3D" id="1.25.40.390">
    <property type="match status" value="1"/>
</dbReference>
<sequence>MCTVSVLLALYMSMVSCSDFFDTDPDTILKDEDYIKTQNEMYYGYLGIISALQNVADQAIYLTDTRADLLEPTVNASTELWDVYNYEDLSNNPYADPTKYYTLIIACNDFIYKMKEYKERVQDSMDEQGEVDFEALMAGAIRVKAWTYFALARIYGEAYYFDDPLTKIIDLQDGSTFVYLTTYKDIVNKCIEILDSVDHLDIDWGAWLDPEDPTNSEYALWQFITPDYKCLRSELCLARGADGDYEWVKEAMLSMLYAEFNTSNRRWRMGNMTSNTYPRFFSRNSFTEYMPVSTVFYDYEKNQTNGLINCFSEGGGAEYLLKPSVYGREKFNESGSGSLRTTTFFRNDDDHFSKFTGDRGGRTSVYQSDPPIQLYSSFDLHYMLAEALNHLGNWRECETILNNGLSNLFPSNTIDRTLGWDDMRWDIWIGRNVTPDTGIRGCLGVDAVELPMPTDPVYRITEEERQKIYDLALLDDMLMEFAGEGRAYGMMVRMAERYNDPAIIGDRVAPKYPIYEQGDIRTKIMNGDYYVKYDLANMSGEEDSQE</sequence>
<feature type="chain" id="PRO_5015530222" evidence="1">
    <location>
        <begin position="18"/>
        <end position="546"/>
    </location>
</feature>
<feature type="signal peptide" evidence="1">
    <location>
        <begin position="1"/>
        <end position="17"/>
    </location>
</feature>
<name>A0A2T5C4N5_9BACT</name>
<dbReference type="Proteomes" id="UP000243525">
    <property type="component" value="Unassembled WGS sequence"/>
</dbReference>
<dbReference type="InterPro" id="IPR011990">
    <property type="entry name" value="TPR-like_helical_dom_sf"/>
</dbReference>
<evidence type="ECO:0000313" key="2">
    <source>
        <dbReference type="EMBL" id="PTN09803.1"/>
    </source>
</evidence>
<evidence type="ECO:0000256" key="1">
    <source>
        <dbReference type="SAM" id="SignalP"/>
    </source>
</evidence>
<keyword evidence="3" id="KW-1185">Reference proteome</keyword>
<dbReference type="AlphaFoldDB" id="A0A2T5C4N5"/>
<comment type="caution">
    <text evidence="2">The sequence shown here is derived from an EMBL/GenBank/DDBJ whole genome shotgun (WGS) entry which is preliminary data.</text>
</comment>
<evidence type="ECO:0000313" key="3">
    <source>
        <dbReference type="Proteomes" id="UP000243525"/>
    </source>
</evidence>
<organism evidence="2 3">
    <name type="scientific">Mangrovibacterium marinum</name>
    <dbReference type="NCBI Taxonomy" id="1639118"/>
    <lineage>
        <taxon>Bacteria</taxon>
        <taxon>Pseudomonadati</taxon>
        <taxon>Bacteroidota</taxon>
        <taxon>Bacteroidia</taxon>
        <taxon>Marinilabiliales</taxon>
        <taxon>Prolixibacteraceae</taxon>
        <taxon>Mangrovibacterium</taxon>
    </lineage>
</organism>
<keyword evidence="1" id="KW-0732">Signal</keyword>
<dbReference type="EMBL" id="QAAD01000003">
    <property type="protein sequence ID" value="PTN09803.1"/>
    <property type="molecule type" value="Genomic_DNA"/>
</dbReference>
<accession>A0A2T5C4N5</accession>
<dbReference type="SUPFAM" id="SSF48452">
    <property type="entry name" value="TPR-like"/>
    <property type="match status" value="1"/>
</dbReference>
<proteinExistence type="predicted"/>